<proteinExistence type="predicted"/>
<protein>
    <submittedName>
        <fullName evidence="1">Uncharacterized protein</fullName>
    </submittedName>
</protein>
<reference evidence="1 2" key="1">
    <citation type="journal article" date="2015" name="Genome Announc.">
        <title>Genome Sequence of a Sulfate-Reducing Thermophilic Bacterium, Thermodesulfobacterium commune DSM 2178T (Phylum Thermodesulfobacteria).</title>
        <authorList>
            <person name="Bhatnagar S."/>
            <person name="Badger J.H."/>
            <person name="Madupu R."/>
            <person name="Khouri H.M."/>
            <person name="O'Connor E.M."/>
            <person name="Robb F.T."/>
            <person name="Ward N.L."/>
            <person name="Eisen J.A."/>
        </authorList>
    </citation>
    <scope>NUCLEOTIDE SEQUENCE [LARGE SCALE GENOMIC DNA]</scope>
    <source>
        <strain evidence="1 2">DSM 2178</strain>
    </source>
</reference>
<organism evidence="1 2">
    <name type="scientific">Thermodesulfobacterium commune DSM 2178</name>
    <dbReference type="NCBI Taxonomy" id="289377"/>
    <lineage>
        <taxon>Bacteria</taxon>
        <taxon>Pseudomonadati</taxon>
        <taxon>Thermodesulfobacteriota</taxon>
        <taxon>Thermodesulfobacteria</taxon>
        <taxon>Thermodesulfobacteriales</taxon>
        <taxon>Thermodesulfobacteriaceae</taxon>
        <taxon>Thermodesulfobacterium</taxon>
    </lineage>
</organism>
<dbReference type="PaxDb" id="289377-HL41_04905"/>
<name>A0A075WTG4_9BACT</name>
<dbReference type="KEGG" id="tcm:HL41_04905"/>
<dbReference type="STRING" id="289377.HL41_04905"/>
<evidence type="ECO:0000313" key="1">
    <source>
        <dbReference type="EMBL" id="AIH04151.1"/>
    </source>
</evidence>
<dbReference type="eggNOG" id="ENOG5030QEF">
    <property type="taxonomic scope" value="Bacteria"/>
</dbReference>
<sequence length="105" mass="11630">MVLANKYKVFQTPLDTSKYLVLNERFVNVGGSDLGAKSCKLAGGMCWNWYQKSGSPMDYPIVAAEMPFSIQLLESTIRSLESIVKRSSVLKKFTRCGIPSPKSCS</sequence>
<keyword evidence="2" id="KW-1185">Reference proteome</keyword>
<dbReference type="AlphaFoldDB" id="A0A075WTG4"/>
<dbReference type="Proteomes" id="UP000028481">
    <property type="component" value="Chromosome"/>
</dbReference>
<dbReference type="HOGENOM" id="CLU_2235289_0_0_0"/>
<accession>A0A075WTG4</accession>
<dbReference type="EMBL" id="CP008796">
    <property type="protein sequence ID" value="AIH04151.1"/>
    <property type="molecule type" value="Genomic_DNA"/>
</dbReference>
<evidence type="ECO:0000313" key="2">
    <source>
        <dbReference type="Proteomes" id="UP000028481"/>
    </source>
</evidence>
<gene>
    <name evidence="1" type="ORF">HL41_04905</name>
</gene>